<keyword evidence="15" id="KW-1185">Reference proteome</keyword>
<dbReference type="EMBL" id="NEDP02005424">
    <property type="protein sequence ID" value="OWF41091.1"/>
    <property type="molecule type" value="Genomic_DNA"/>
</dbReference>
<evidence type="ECO:0000256" key="8">
    <source>
        <dbReference type="PROSITE-ProRule" id="PRU00206"/>
    </source>
</evidence>
<dbReference type="InterPro" id="IPR011029">
    <property type="entry name" value="DEATH-like_dom_sf"/>
</dbReference>
<dbReference type="SUPFAM" id="SSF57586">
    <property type="entry name" value="TNF receptor-like"/>
    <property type="match status" value="2"/>
</dbReference>
<feature type="chain" id="PRO_5012465281" evidence="11">
    <location>
        <begin position="19"/>
        <end position="446"/>
    </location>
</feature>
<comment type="caution">
    <text evidence="8">Lacks conserved residue(s) required for the propagation of feature annotation.</text>
</comment>
<evidence type="ECO:0000256" key="11">
    <source>
        <dbReference type="SAM" id="SignalP"/>
    </source>
</evidence>
<dbReference type="InterPro" id="IPR052459">
    <property type="entry name" value="TNFRSF_decoy_receptor"/>
</dbReference>
<dbReference type="PANTHER" id="PTHR23097:SF181">
    <property type="entry name" value="CASPASE-8-LIKE"/>
    <property type="match status" value="1"/>
</dbReference>
<dbReference type="Proteomes" id="UP000242188">
    <property type="component" value="Unassembled WGS sequence"/>
</dbReference>
<dbReference type="Gene3D" id="1.10.533.10">
    <property type="entry name" value="Death Domain, Fas"/>
    <property type="match status" value="1"/>
</dbReference>
<accession>A0A210PX74</accession>
<feature type="disulfide bond" evidence="8">
    <location>
        <begin position="74"/>
        <end position="89"/>
    </location>
</feature>
<dbReference type="PROSITE" id="PS50050">
    <property type="entry name" value="TNFR_NGFR_2"/>
    <property type="match status" value="1"/>
</dbReference>
<feature type="transmembrane region" description="Helical" evidence="10">
    <location>
        <begin position="218"/>
        <end position="241"/>
    </location>
</feature>
<dbReference type="InterPro" id="IPR000488">
    <property type="entry name" value="Death_dom"/>
</dbReference>
<evidence type="ECO:0000259" key="12">
    <source>
        <dbReference type="PROSITE" id="PS50017"/>
    </source>
</evidence>
<dbReference type="SMART" id="SM00208">
    <property type="entry name" value="TNFR"/>
    <property type="match status" value="3"/>
</dbReference>
<keyword evidence="14" id="KW-0675">Receptor</keyword>
<comment type="subcellular location">
    <subcellularLocation>
        <location evidence="1">Secreted</location>
    </subcellularLocation>
</comment>
<organism evidence="14 15">
    <name type="scientific">Mizuhopecten yessoensis</name>
    <name type="common">Japanese scallop</name>
    <name type="synonym">Patinopecten yessoensis</name>
    <dbReference type="NCBI Taxonomy" id="6573"/>
    <lineage>
        <taxon>Eukaryota</taxon>
        <taxon>Metazoa</taxon>
        <taxon>Spiralia</taxon>
        <taxon>Lophotrochozoa</taxon>
        <taxon>Mollusca</taxon>
        <taxon>Bivalvia</taxon>
        <taxon>Autobranchia</taxon>
        <taxon>Pteriomorphia</taxon>
        <taxon>Pectinida</taxon>
        <taxon>Pectinoidea</taxon>
        <taxon>Pectinidae</taxon>
        <taxon>Mizuhopecten</taxon>
    </lineage>
</organism>
<keyword evidence="4 11" id="KW-0732">Signal</keyword>
<dbReference type="AlphaFoldDB" id="A0A210PX74"/>
<dbReference type="GO" id="GO:0005576">
    <property type="term" value="C:extracellular region"/>
    <property type="evidence" value="ECO:0007669"/>
    <property type="project" value="UniProtKB-SubCell"/>
</dbReference>
<feature type="repeat" description="TNFR-Cys" evidence="8">
    <location>
        <begin position="73"/>
        <end position="118"/>
    </location>
</feature>
<dbReference type="STRING" id="6573.A0A210PX74"/>
<evidence type="ECO:0000256" key="1">
    <source>
        <dbReference type="ARBA" id="ARBA00004613"/>
    </source>
</evidence>
<keyword evidence="3" id="KW-0053">Apoptosis</keyword>
<evidence type="ECO:0000256" key="4">
    <source>
        <dbReference type="ARBA" id="ARBA00022729"/>
    </source>
</evidence>
<feature type="compositionally biased region" description="Polar residues" evidence="9">
    <location>
        <begin position="253"/>
        <end position="269"/>
    </location>
</feature>
<evidence type="ECO:0000256" key="9">
    <source>
        <dbReference type="SAM" id="MobiDB-lite"/>
    </source>
</evidence>
<evidence type="ECO:0000256" key="3">
    <source>
        <dbReference type="ARBA" id="ARBA00022703"/>
    </source>
</evidence>
<evidence type="ECO:0000256" key="5">
    <source>
        <dbReference type="ARBA" id="ARBA00022737"/>
    </source>
</evidence>
<sequence length="446" mass="48876">MSRLWILVYMLGPLPVLSPVVSGSLSAVNPSDIEAPPRYPNPDLPDIVCLMCSPGTYLQRHCTHNLTNSVCKECEVGKFSINYNRAESCETCRTEEKGCPIRNAHLVISCNSTTNNFCVCNTGYYYHSKSQNPMTQYEGDCILHSRCPVGEGVKVRGSANNDTKCESCPVGTFSDEESTTAACRSYQNCSAGTVPVGGTRKTDVSCKPKGSEDNNPPVAAIVIPILVVICVIAFIGIIIYIRKRKKKKDTKKTNSPDGNTDTQNGSYTSIPAAEAPSEAQPEAPSEARPEAPSEARPEAPSEARPEAAPPEAPSEAPSEPPASLPSNGVDTTEPKPRPKVPWDEVNRFLSAKLCGTQDYRMALRSIMSQSKYQYGEALITEHTTNNPKDVKEMIYQVLCDWTKKSRRPTLDNVIKGLEEQNMHMIVTELKQHKSVKPFLDDEQATS</sequence>
<dbReference type="InterPro" id="IPR001368">
    <property type="entry name" value="TNFR/NGFR_Cys_rich_reg"/>
</dbReference>
<evidence type="ECO:0000256" key="7">
    <source>
        <dbReference type="ARBA" id="ARBA00023180"/>
    </source>
</evidence>
<name>A0A210PX74_MIZYE</name>
<keyword evidence="2" id="KW-0964">Secreted</keyword>
<feature type="domain" description="Death" evidence="12">
    <location>
        <begin position="371"/>
        <end position="433"/>
    </location>
</feature>
<proteinExistence type="predicted"/>
<dbReference type="PROSITE" id="PS50017">
    <property type="entry name" value="DEATH_DOMAIN"/>
    <property type="match status" value="1"/>
</dbReference>
<dbReference type="Gene3D" id="2.10.50.10">
    <property type="entry name" value="Tumor Necrosis Factor Receptor, subunit A, domain 2"/>
    <property type="match status" value="2"/>
</dbReference>
<comment type="caution">
    <text evidence="14">The sequence shown here is derived from an EMBL/GenBank/DDBJ whole genome shotgun (WGS) entry which is preliminary data.</text>
</comment>
<evidence type="ECO:0000256" key="6">
    <source>
        <dbReference type="ARBA" id="ARBA00023157"/>
    </source>
</evidence>
<feature type="signal peptide" evidence="11">
    <location>
        <begin position="1"/>
        <end position="18"/>
    </location>
</feature>
<feature type="compositionally biased region" description="Low complexity" evidence="9">
    <location>
        <begin position="271"/>
        <end position="284"/>
    </location>
</feature>
<gene>
    <name evidence="14" type="ORF">KP79_PYT21022</name>
</gene>
<dbReference type="GO" id="GO:0006915">
    <property type="term" value="P:apoptotic process"/>
    <property type="evidence" value="ECO:0007669"/>
    <property type="project" value="UniProtKB-KW"/>
</dbReference>
<evidence type="ECO:0000256" key="10">
    <source>
        <dbReference type="SAM" id="Phobius"/>
    </source>
</evidence>
<reference evidence="14 15" key="1">
    <citation type="journal article" date="2017" name="Nat. Ecol. Evol.">
        <title>Scallop genome provides insights into evolution of bilaterian karyotype and development.</title>
        <authorList>
            <person name="Wang S."/>
            <person name="Zhang J."/>
            <person name="Jiao W."/>
            <person name="Li J."/>
            <person name="Xun X."/>
            <person name="Sun Y."/>
            <person name="Guo X."/>
            <person name="Huan P."/>
            <person name="Dong B."/>
            <person name="Zhang L."/>
            <person name="Hu X."/>
            <person name="Sun X."/>
            <person name="Wang J."/>
            <person name="Zhao C."/>
            <person name="Wang Y."/>
            <person name="Wang D."/>
            <person name="Huang X."/>
            <person name="Wang R."/>
            <person name="Lv J."/>
            <person name="Li Y."/>
            <person name="Zhang Z."/>
            <person name="Liu B."/>
            <person name="Lu W."/>
            <person name="Hui Y."/>
            <person name="Liang J."/>
            <person name="Zhou Z."/>
            <person name="Hou R."/>
            <person name="Li X."/>
            <person name="Liu Y."/>
            <person name="Li H."/>
            <person name="Ning X."/>
            <person name="Lin Y."/>
            <person name="Zhao L."/>
            <person name="Xing Q."/>
            <person name="Dou J."/>
            <person name="Li Y."/>
            <person name="Mao J."/>
            <person name="Guo H."/>
            <person name="Dou H."/>
            <person name="Li T."/>
            <person name="Mu C."/>
            <person name="Jiang W."/>
            <person name="Fu Q."/>
            <person name="Fu X."/>
            <person name="Miao Y."/>
            <person name="Liu J."/>
            <person name="Yu Q."/>
            <person name="Li R."/>
            <person name="Liao H."/>
            <person name="Li X."/>
            <person name="Kong Y."/>
            <person name="Jiang Z."/>
            <person name="Chourrout D."/>
            <person name="Li R."/>
            <person name="Bao Z."/>
        </authorList>
    </citation>
    <scope>NUCLEOTIDE SEQUENCE [LARGE SCALE GENOMIC DNA]</scope>
    <source>
        <strain evidence="14 15">PY_sf001</strain>
    </source>
</reference>
<keyword evidence="10" id="KW-1133">Transmembrane helix</keyword>
<keyword evidence="7" id="KW-0325">Glycoprotein</keyword>
<dbReference type="Pfam" id="PF00020">
    <property type="entry name" value="TNFR_c6"/>
    <property type="match status" value="1"/>
</dbReference>
<evidence type="ECO:0000313" key="14">
    <source>
        <dbReference type="EMBL" id="OWF41091.1"/>
    </source>
</evidence>
<keyword evidence="10" id="KW-0812">Transmembrane</keyword>
<dbReference type="CDD" id="cd01670">
    <property type="entry name" value="Death"/>
    <property type="match status" value="1"/>
</dbReference>
<evidence type="ECO:0000259" key="13">
    <source>
        <dbReference type="PROSITE" id="PS50050"/>
    </source>
</evidence>
<dbReference type="OrthoDB" id="10031141at2759"/>
<feature type="region of interest" description="Disordered" evidence="9">
    <location>
        <begin position="246"/>
        <end position="341"/>
    </location>
</feature>
<keyword evidence="6 8" id="KW-1015">Disulfide bond</keyword>
<evidence type="ECO:0000313" key="15">
    <source>
        <dbReference type="Proteomes" id="UP000242188"/>
    </source>
</evidence>
<feature type="domain" description="TNFR-Cys" evidence="13">
    <location>
        <begin position="73"/>
        <end position="118"/>
    </location>
</feature>
<evidence type="ECO:0000256" key="2">
    <source>
        <dbReference type="ARBA" id="ARBA00022525"/>
    </source>
</evidence>
<dbReference type="GO" id="GO:0007165">
    <property type="term" value="P:signal transduction"/>
    <property type="evidence" value="ECO:0007669"/>
    <property type="project" value="InterPro"/>
</dbReference>
<feature type="compositionally biased region" description="Basic and acidic residues" evidence="9">
    <location>
        <begin position="285"/>
        <end position="305"/>
    </location>
</feature>
<feature type="compositionally biased region" description="Basic and acidic residues" evidence="9">
    <location>
        <begin position="332"/>
        <end position="341"/>
    </location>
</feature>
<protein>
    <submittedName>
        <fullName evidence="14">Tumor necrosis factor receptor superfamily member 5</fullName>
    </submittedName>
</protein>
<keyword evidence="10" id="KW-0472">Membrane</keyword>
<feature type="compositionally biased region" description="Pro residues" evidence="9">
    <location>
        <begin position="307"/>
        <end position="323"/>
    </location>
</feature>
<dbReference type="PANTHER" id="PTHR23097">
    <property type="entry name" value="TUMOR NECROSIS FACTOR RECEPTOR SUPERFAMILY MEMBER"/>
    <property type="match status" value="1"/>
</dbReference>
<keyword evidence="5" id="KW-0677">Repeat</keyword>